<gene>
    <name evidence="6" type="ORF">FDG31_14930</name>
</gene>
<dbReference type="InterPro" id="IPR010998">
    <property type="entry name" value="Integrase_recombinase_N"/>
</dbReference>
<dbReference type="PROSITE" id="PS51900">
    <property type="entry name" value="CB"/>
    <property type="match status" value="1"/>
</dbReference>
<dbReference type="RefSeq" id="WP_003372566.1">
    <property type="nucleotide sequence ID" value="NZ_JACBBA010000002.1"/>
</dbReference>
<evidence type="ECO:0000256" key="4">
    <source>
        <dbReference type="ARBA" id="ARBA00023125"/>
    </source>
</evidence>
<comment type="function">
    <text evidence="1">Site-specific tyrosine recombinase, which acts by catalyzing the cutting and rejoining of the recombining DNA molecules.</text>
</comment>
<evidence type="ECO:0000256" key="1">
    <source>
        <dbReference type="ARBA" id="ARBA00003283"/>
    </source>
</evidence>
<dbReference type="AlphaFoldDB" id="A0A6B4PFG8"/>
<keyword evidence="4" id="KW-0238">DNA-binding</keyword>
<dbReference type="SUPFAM" id="SSF56349">
    <property type="entry name" value="DNA breaking-rejoining enzymes"/>
    <property type="match status" value="1"/>
</dbReference>
<dbReference type="GO" id="GO:0015074">
    <property type="term" value="P:DNA integration"/>
    <property type="evidence" value="ECO:0007669"/>
    <property type="project" value="UniProtKB-KW"/>
</dbReference>
<keyword evidence="5" id="KW-0233">DNA recombination</keyword>
<dbReference type="Pfam" id="PF02899">
    <property type="entry name" value="Phage_int_SAM_1"/>
    <property type="match status" value="1"/>
</dbReference>
<organism evidence="6 7">
    <name type="scientific">Clostridium botulinum</name>
    <dbReference type="NCBI Taxonomy" id="1491"/>
    <lineage>
        <taxon>Bacteria</taxon>
        <taxon>Bacillati</taxon>
        <taxon>Bacillota</taxon>
        <taxon>Clostridia</taxon>
        <taxon>Eubacteriales</taxon>
        <taxon>Clostridiaceae</taxon>
        <taxon>Clostridium</taxon>
    </lineage>
</organism>
<sequence length="292" mass="33692">MIKIVEEFKTHIMEDGKSINTIQSYVGDVSAFLKYLGTMNVEFDGVLKRFYITSYKNYLIDNSYEPATINKKVNSIGAFNNFLIWKGYMQENVIDLKKDRVKIAVGSEHQVEVYSDNQLERLQFYIQNQKKVSIRDKMIIQLLMFTGVRVSELCDIKLKNIDFLLSQIKIIGKGGKVREVPAKFEAMDTIEEYISERNNNPYKDSEFLILGQRGEIQRDAVNTLLEKHTVRGNFEMKLKPHTFRHTFCTRLVAKGIPITTVSKLAGHSSIETTAKFYINSSKEEKMRAVSML</sequence>
<dbReference type="InterPro" id="IPR011010">
    <property type="entry name" value="DNA_brk_join_enz"/>
</dbReference>
<evidence type="ECO:0000256" key="3">
    <source>
        <dbReference type="ARBA" id="ARBA00022908"/>
    </source>
</evidence>
<dbReference type="EMBL" id="SXFB01000015">
    <property type="protein sequence ID" value="NFV27432.1"/>
    <property type="molecule type" value="Genomic_DNA"/>
</dbReference>
<dbReference type="InterPro" id="IPR004107">
    <property type="entry name" value="Integrase_SAM-like_N"/>
</dbReference>
<comment type="similarity">
    <text evidence="2">Belongs to the 'phage' integrase family.</text>
</comment>
<reference evidence="6 7" key="1">
    <citation type="submission" date="2019-04" db="EMBL/GenBank/DDBJ databases">
        <title>Genome sequencing of Clostridium botulinum Groups I-IV and Clostridium butyricum.</title>
        <authorList>
            <person name="Brunt J."/>
            <person name="Van Vliet A.H.M."/>
            <person name="Stringer S.C."/>
            <person name="Carter A.T."/>
            <person name="Peck M.W."/>
        </authorList>
    </citation>
    <scope>NUCLEOTIDE SEQUENCE [LARGE SCALE GENOMIC DNA]</scope>
    <source>
        <strain evidence="6 7">BL81</strain>
    </source>
</reference>
<evidence type="ECO:0000313" key="7">
    <source>
        <dbReference type="Proteomes" id="UP000486903"/>
    </source>
</evidence>
<dbReference type="InterPro" id="IPR050090">
    <property type="entry name" value="Tyrosine_recombinase_XerCD"/>
</dbReference>
<dbReference type="InterPro" id="IPR002104">
    <property type="entry name" value="Integrase_catalytic"/>
</dbReference>
<comment type="caution">
    <text evidence="6">The sequence shown here is derived from an EMBL/GenBank/DDBJ whole genome shotgun (WGS) entry which is preliminary data.</text>
</comment>
<accession>A0A6B4PFG8</accession>
<dbReference type="Gene3D" id="1.10.150.130">
    <property type="match status" value="1"/>
</dbReference>
<name>A0A6B4PFG8_CLOBO</name>
<dbReference type="PANTHER" id="PTHR30349:SF81">
    <property type="entry name" value="TYROSINE RECOMBINASE XERC"/>
    <property type="match status" value="1"/>
</dbReference>
<dbReference type="GO" id="GO:0003677">
    <property type="term" value="F:DNA binding"/>
    <property type="evidence" value="ECO:0007669"/>
    <property type="project" value="UniProtKB-UniRule"/>
</dbReference>
<dbReference type="GO" id="GO:0006310">
    <property type="term" value="P:DNA recombination"/>
    <property type="evidence" value="ECO:0007669"/>
    <property type="project" value="UniProtKB-KW"/>
</dbReference>
<dbReference type="Gene3D" id="1.10.443.10">
    <property type="entry name" value="Intergrase catalytic core"/>
    <property type="match status" value="1"/>
</dbReference>
<evidence type="ECO:0000256" key="2">
    <source>
        <dbReference type="ARBA" id="ARBA00008857"/>
    </source>
</evidence>
<evidence type="ECO:0000313" key="6">
    <source>
        <dbReference type="EMBL" id="NFV27432.1"/>
    </source>
</evidence>
<keyword evidence="3" id="KW-0229">DNA integration</keyword>
<dbReference type="InterPro" id="IPR013762">
    <property type="entry name" value="Integrase-like_cat_sf"/>
</dbReference>
<evidence type="ECO:0000256" key="5">
    <source>
        <dbReference type="ARBA" id="ARBA00023172"/>
    </source>
</evidence>
<dbReference type="Pfam" id="PF00589">
    <property type="entry name" value="Phage_integrase"/>
    <property type="match status" value="1"/>
</dbReference>
<protein>
    <submittedName>
        <fullName evidence="6">Integrase</fullName>
    </submittedName>
</protein>
<proteinExistence type="inferred from homology"/>
<dbReference type="InterPro" id="IPR044068">
    <property type="entry name" value="CB"/>
</dbReference>
<dbReference type="PANTHER" id="PTHR30349">
    <property type="entry name" value="PHAGE INTEGRASE-RELATED"/>
    <property type="match status" value="1"/>
</dbReference>
<dbReference type="PROSITE" id="PS51898">
    <property type="entry name" value="TYR_RECOMBINASE"/>
    <property type="match status" value="1"/>
</dbReference>
<dbReference type="Proteomes" id="UP000486903">
    <property type="component" value="Unassembled WGS sequence"/>
</dbReference>